<dbReference type="PANTHER" id="PTHR31407">
    <property type="match status" value="1"/>
</dbReference>
<evidence type="ECO:0000256" key="2">
    <source>
        <dbReference type="SAM" id="Phobius"/>
    </source>
</evidence>
<dbReference type="PROSITE" id="PS50206">
    <property type="entry name" value="RHODANESE_3"/>
    <property type="match status" value="1"/>
</dbReference>
<dbReference type="STRING" id="554055.A0A2P6VEI1"/>
<dbReference type="InterPro" id="IPR036873">
    <property type="entry name" value="Rhodanese-like_dom_sf"/>
</dbReference>
<dbReference type="Pfam" id="PF00581">
    <property type="entry name" value="Rhodanese"/>
    <property type="match status" value="1"/>
</dbReference>
<feature type="domain" description="Rhodanese" evidence="3">
    <location>
        <begin position="738"/>
        <end position="851"/>
    </location>
</feature>
<accession>A0A2P6VEI1</accession>
<sequence length="867" mass="91085">MNVAVVSAFNSPAVQLRQPRCVRVAGGGTAAAASGRAGVCRAAQQQAQPAAAQQQQQDQKLAAMATSRRRVLALPAGLAAAAALAAGAGPAAAIVIPPPGYRYHVDKLDGYSFFYPADWSVVTTSGNDVQYRNPFNVEENLFVNVSSPSSSKYESVADLGSPMDAAKKLQSQFLEEFMSTRLGVKRTAEVVNAEERTGADGQLYYDIATRVKSFASRNQLAVTQAEIEEGVVLEWDRVYLTVLGVAGRRLYEFRLQAANSVYEADPERLLTVEPMQALQQVASARPLVAGRPRARLPSGRRPQVLVAALSPEQQAFLDRKAREARSSSPVPAPTRGRSASSRPASVRPTSRPAPAAAPAPRYSSSAAAPAGSLSPEQQEFLARRAQEGRSASPAPVPTRGRSGSVRPSSRTPSPVRPAASGHSAPAAAPAAGLSPEQQEFLARRAQEGRSASPAGAPTRGRSASARPASVRPTSRPAPVAAPAPSYSSSAAPSAGLTPEQQEFLARRAQEARSASPAPAPTRGRSGSVRPSSRTPSPVRPAAPAAPAASPTRGRSGSVRPASLRPSSRTPAPVRPASAAAPSSYAAPASSSAAAPAGGLSPEQQEFLARRQQESRSPPPAAAPTRGRSGSVRPSSRTPSPVRSAAASAPPPAQAEPRVGDVDFARAALERTLQPSPLPQTTPAVHPRDQPQTRAPPAAAPAPTGPSTGRWPDPAFFQATLQAFPAKAVCDAEEARCLMDAGYAVLDVRSELESGSKGKLRGSVMIPCVFQRQQFDAAAGQMVIDEQDNPGFLAQVARKFPRKDAPIIVMCGNGKQFSIDVLEALEEEGYVNLVGMQGGYTNFTRTFDVKLNPRDRRPVPRRQLKKLI</sequence>
<dbReference type="Gene3D" id="3.40.250.10">
    <property type="entry name" value="Rhodanese-like domain"/>
    <property type="match status" value="1"/>
</dbReference>
<reference evidence="4 5" key="1">
    <citation type="journal article" date="2018" name="Plant J.">
        <title>Genome sequences of Chlorella sorokiniana UTEX 1602 and Micractinium conductrix SAG 241.80: implications to maltose excretion by a green alga.</title>
        <authorList>
            <person name="Arriola M.B."/>
            <person name="Velmurugan N."/>
            <person name="Zhang Y."/>
            <person name="Plunkett M.H."/>
            <person name="Hondzo H."/>
            <person name="Barney B.M."/>
        </authorList>
    </citation>
    <scope>NUCLEOTIDE SEQUENCE [LARGE SCALE GENOMIC DNA]</scope>
    <source>
        <strain evidence="4 5">SAG 241.80</strain>
    </source>
</reference>
<dbReference type="GO" id="GO:0005509">
    <property type="term" value="F:calcium ion binding"/>
    <property type="evidence" value="ECO:0007669"/>
    <property type="project" value="InterPro"/>
</dbReference>
<dbReference type="CDD" id="cd00158">
    <property type="entry name" value="RHOD"/>
    <property type="match status" value="1"/>
</dbReference>
<evidence type="ECO:0000259" key="3">
    <source>
        <dbReference type="PROSITE" id="PS50206"/>
    </source>
</evidence>
<dbReference type="OrthoDB" id="2020255at2759"/>
<feature type="compositionally biased region" description="Low complexity" evidence="1">
    <location>
        <begin position="333"/>
        <end position="375"/>
    </location>
</feature>
<feature type="compositionally biased region" description="Low complexity" evidence="1">
    <location>
        <begin position="671"/>
        <end position="682"/>
    </location>
</feature>
<dbReference type="AlphaFoldDB" id="A0A2P6VEI1"/>
<comment type="caution">
    <text evidence="4">The sequence shown here is derived from an EMBL/GenBank/DDBJ whole genome shotgun (WGS) entry which is preliminary data.</text>
</comment>
<feature type="compositionally biased region" description="Low complexity" evidence="1">
    <location>
        <begin position="564"/>
        <end position="596"/>
    </location>
</feature>
<feature type="region of interest" description="Disordered" evidence="1">
    <location>
        <begin position="318"/>
        <end position="658"/>
    </location>
</feature>
<dbReference type="Pfam" id="PF01789">
    <property type="entry name" value="PsbP"/>
    <property type="match status" value="1"/>
</dbReference>
<dbReference type="InterPro" id="IPR001763">
    <property type="entry name" value="Rhodanese-like_dom"/>
</dbReference>
<dbReference type="InterPro" id="IPR002683">
    <property type="entry name" value="PsbP_C"/>
</dbReference>
<proteinExistence type="predicted"/>
<dbReference type="GO" id="GO:0009654">
    <property type="term" value="C:photosystem II oxygen evolving complex"/>
    <property type="evidence" value="ECO:0007669"/>
    <property type="project" value="InterPro"/>
</dbReference>
<keyword evidence="2" id="KW-1133">Transmembrane helix</keyword>
<dbReference type="Gene3D" id="3.40.1000.10">
    <property type="entry name" value="Mog1/PsbP, alpha/beta/alpha sandwich"/>
    <property type="match status" value="1"/>
</dbReference>
<keyword evidence="2" id="KW-0472">Membrane</keyword>
<keyword evidence="5" id="KW-1185">Reference proteome</keyword>
<dbReference type="GO" id="GO:0015979">
    <property type="term" value="P:photosynthesis"/>
    <property type="evidence" value="ECO:0007669"/>
    <property type="project" value="InterPro"/>
</dbReference>
<feature type="compositionally biased region" description="Low complexity" evidence="1">
    <location>
        <begin position="397"/>
        <end position="435"/>
    </location>
</feature>
<feature type="compositionally biased region" description="Low complexity" evidence="1">
    <location>
        <begin position="511"/>
        <end position="555"/>
    </location>
</feature>
<feature type="transmembrane region" description="Helical" evidence="2">
    <location>
        <begin position="71"/>
        <end position="96"/>
    </location>
</feature>
<dbReference type="SUPFAM" id="SSF52821">
    <property type="entry name" value="Rhodanese/Cell cycle control phosphatase"/>
    <property type="match status" value="1"/>
</dbReference>
<dbReference type="Proteomes" id="UP000239649">
    <property type="component" value="Unassembled WGS sequence"/>
</dbReference>
<dbReference type="PANTHER" id="PTHR31407:SF15">
    <property type="entry name" value="PSBP DOMAIN-CONTAINING PROTEIN 1, CHLOROPLASTIC"/>
    <property type="match status" value="1"/>
</dbReference>
<dbReference type="InterPro" id="IPR016123">
    <property type="entry name" value="Mog1/PsbP_a/b/a-sand"/>
</dbReference>
<dbReference type="Pfam" id="PF24429">
    <property type="entry name" value="CSLinker"/>
    <property type="match status" value="5"/>
</dbReference>
<evidence type="ECO:0000256" key="1">
    <source>
        <dbReference type="SAM" id="MobiDB-lite"/>
    </source>
</evidence>
<dbReference type="SUPFAM" id="SSF55724">
    <property type="entry name" value="Mog1p/PsbP-like"/>
    <property type="match status" value="1"/>
</dbReference>
<dbReference type="GO" id="GO:0019898">
    <property type="term" value="C:extrinsic component of membrane"/>
    <property type="evidence" value="ECO:0007669"/>
    <property type="project" value="InterPro"/>
</dbReference>
<dbReference type="EMBL" id="LHPF02000010">
    <property type="protein sequence ID" value="PSC72477.1"/>
    <property type="molecule type" value="Genomic_DNA"/>
</dbReference>
<feature type="compositionally biased region" description="Low complexity" evidence="1">
    <location>
        <begin position="622"/>
        <end position="647"/>
    </location>
</feature>
<evidence type="ECO:0000313" key="4">
    <source>
        <dbReference type="EMBL" id="PSC72477.1"/>
    </source>
</evidence>
<protein>
    <recommendedName>
        <fullName evidence="3">Rhodanese domain-containing protein</fullName>
    </recommendedName>
</protein>
<dbReference type="PROSITE" id="PS51318">
    <property type="entry name" value="TAT"/>
    <property type="match status" value="1"/>
</dbReference>
<feature type="compositionally biased region" description="Low complexity" evidence="1">
    <location>
        <begin position="472"/>
        <end position="494"/>
    </location>
</feature>
<organism evidence="4 5">
    <name type="scientific">Micractinium conductrix</name>
    <dbReference type="NCBI Taxonomy" id="554055"/>
    <lineage>
        <taxon>Eukaryota</taxon>
        <taxon>Viridiplantae</taxon>
        <taxon>Chlorophyta</taxon>
        <taxon>core chlorophytes</taxon>
        <taxon>Trebouxiophyceae</taxon>
        <taxon>Chlorellales</taxon>
        <taxon>Chlorellaceae</taxon>
        <taxon>Chlorella clade</taxon>
        <taxon>Micractinium</taxon>
    </lineage>
</organism>
<dbReference type="InterPro" id="IPR006311">
    <property type="entry name" value="TAT_signal"/>
</dbReference>
<keyword evidence="2" id="KW-0812">Transmembrane</keyword>
<gene>
    <name evidence="4" type="ORF">C2E20_4272</name>
</gene>
<dbReference type="InterPro" id="IPR056407">
    <property type="entry name" value="CSLinker"/>
</dbReference>
<feature type="region of interest" description="Disordered" evidence="1">
    <location>
        <begin position="671"/>
        <end position="713"/>
    </location>
</feature>
<name>A0A2P6VEI1_9CHLO</name>
<evidence type="ECO:0000313" key="5">
    <source>
        <dbReference type="Proteomes" id="UP000239649"/>
    </source>
</evidence>